<dbReference type="SUPFAM" id="SSF52833">
    <property type="entry name" value="Thioredoxin-like"/>
    <property type="match status" value="1"/>
</dbReference>
<sequence>MTQTTITLYTRNRCPLCDKAKATLLELKENWEFTFEEVDIETNDDLTERYGLMIPVVHLDGEEVGFGFIDKFDISNRLHEKSQSNELK</sequence>
<evidence type="ECO:0000313" key="1">
    <source>
        <dbReference type="EMBL" id="ETI68006.1"/>
    </source>
</evidence>
<gene>
    <name evidence="1" type="ORF">BAVI_14564</name>
</gene>
<dbReference type="InterPro" id="IPR008554">
    <property type="entry name" value="Glutaredoxin-like"/>
</dbReference>
<accession>A0AB94ILS3</accession>
<evidence type="ECO:0000313" key="2">
    <source>
        <dbReference type="Proteomes" id="UP000018877"/>
    </source>
</evidence>
<dbReference type="PROSITE" id="PS51354">
    <property type="entry name" value="GLUTAREDOXIN_2"/>
    <property type="match status" value="1"/>
</dbReference>
<reference evidence="1 2" key="1">
    <citation type="journal article" date="2014" name="Environ. Microbiol.">
        <title>The nitrate-ammonifying and nosZ-carrying bacterium Bacillus vireti is a potent source and sink for nitric and nitrous oxide under high nitrate conditions.</title>
        <authorList>
            <person name="Mania D."/>
            <person name="Heylen K."/>
            <person name="van Spanning R.J."/>
            <person name="Frostegard A."/>
        </authorList>
    </citation>
    <scope>NUCLEOTIDE SEQUENCE [LARGE SCALE GENOMIC DNA]</scope>
    <source>
        <strain evidence="1 2">LMG 21834</strain>
    </source>
</reference>
<organism evidence="1 2">
    <name type="scientific">Neobacillus vireti LMG 21834</name>
    <dbReference type="NCBI Taxonomy" id="1131730"/>
    <lineage>
        <taxon>Bacteria</taxon>
        <taxon>Bacillati</taxon>
        <taxon>Bacillota</taxon>
        <taxon>Bacilli</taxon>
        <taxon>Bacillales</taxon>
        <taxon>Bacillaceae</taxon>
        <taxon>Neobacillus</taxon>
    </lineage>
</organism>
<dbReference type="EMBL" id="ALAN01000081">
    <property type="protein sequence ID" value="ETI68006.1"/>
    <property type="molecule type" value="Genomic_DNA"/>
</dbReference>
<dbReference type="Gene3D" id="3.40.30.10">
    <property type="entry name" value="Glutaredoxin"/>
    <property type="match status" value="1"/>
</dbReference>
<dbReference type="PANTHER" id="PTHR33558">
    <property type="entry name" value="GLUTAREDOXIN-LIKE PROTEIN C5ORF63 HOMOLOG"/>
    <property type="match status" value="1"/>
</dbReference>
<name>A0AB94ILS3_9BACI</name>
<comment type="caution">
    <text evidence="1">The sequence shown here is derived from an EMBL/GenBank/DDBJ whole genome shotgun (WGS) entry which is preliminary data.</text>
</comment>
<protein>
    <submittedName>
        <fullName evidence="1">Glutaredoxin 2</fullName>
    </submittedName>
</protein>
<keyword evidence="2" id="KW-1185">Reference proteome</keyword>
<dbReference type="Pfam" id="PF05768">
    <property type="entry name" value="Glrx-like"/>
    <property type="match status" value="1"/>
</dbReference>
<dbReference type="InterPro" id="IPR036249">
    <property type="entry name" value="Thioredoxin-like_sf"/>
</dbReference>
<dbReference type="PANTHER" id="PTHR33558:SF1">
    <property type="entry name" value="GLUTAREDOXIN-LIKE PROTEIN C5ORF63 HOMOLOG"/>
    <property type="match status" value="1"/>
</dbReference>
<dbReference type="AlphaFoldDB" id="A0AB94ILS3"/>
<dbReference type="InterPro" id="IPR052565">
    <property type="entry name" value="Glutaredoxin-like_YDR286C"/>
</dbReference>
<dbReference type="Proteomes" id="UP000018877">
    <property type="component" value="Unassembled WGS sequence"/>
</dbReference>
<dbReference type="RefSeq" id="WP_024029096.1">
    <property type="nucleotide sequence ID" value="NZ_ALAN01000081.1"/>
</dbReference>
<proteinExistence type="predicted"/>